<keyword evidence="2" id="KW-1185">Reference proteome</keyword>
<dbReference type="OrthoDB" id="9810154at2"/>
<evidence type="ECO:0000313" key="1">
    <source>
        <dbReference type="EMBL" id="RAV99621.1"/>
    </source>
</evidence>
<proteinExistence type="predicted"/>
<name>A0A364XYT6_9BACT</name>
<dbReference type="CDD" id="cd07067">
    <property type="entry name" value="HP_PGM_like"/>
    <property type="match status" value="1"/>
</dbReference>
<dbReference type="Pfam" id="PF00300">
    <property type="entry name" value="His_Phos_1"/>
    <property type="match status" value="1"/>
</dbReference>
<dbReference type="RefSeq" id="WP_112748408.1">
    <property type="nucleotide sequence ID" value="NZ_QMFY01000010.1"/>
</dbReference>
<dbReference type="InterPro" id="IPR013078">
    <property type="entry name" value="His_Pase_superF_clade-1"/>
</dbReference>
<protein>
    <submittedName>
        <fullName evidence="1">Histidine phosphatase family protein</fullName>
    </submittedName>
</protein>
<dbReference type="EMBL" id="QMFY01000010">
    <property type="protein sequence ID" value="RAV99621.1"/>
    <property type="molecule type" value="Genomic_DNA"/>
</dbReference>
<dbReference type="SMART" id="SM00855">
    <property type="entry name" value="PGAM"/>
    <property type="match status" value="1"/>
</dbReference>
<dbReference type="AlphaFoldDB" id="A0A364XYT6"/>
<dbReference type="SUPFAM" id="SSF53254">
    <property type="entry name" value="Phosphoglycerate mutase-like"/>
    <property type="match status" value="1"/>
</dbReference>
<dbReference type="InterPro" id="IPR029033">
    <property type="entry name" value="His_PPase_superfam"/>
</dbReference>
<dbReference type="Proteomes" id="UP000251889">
    <property type="component" value="Unassembled WGS sequence"/>
</dbReference>
<sequence>MPRFLYLLRHAQSADKQVNERDHDRELTPVGMKQSIHVGAYLIKNPVNLDAIMSSTAERAKATSNLIADTLKFDEEKIFFQEDLYEASTRTFFQFISQLSDDYQSVMCVAHNPAISYVAEYLTRAEIGDVVPSGLVIIKFNIHSWKEVSQGNGELIQYIQPATLNDHD</sequence>
<accession>A0A364XYT6</accession>
<comment type="caution">
    <text evidence="1">The sequence shown here is derived from an EMBL/GenBank/DDBJ whole genome shotgun (WGS) entry which is preliminary data.</text>
</comment>
<dbReference type="PANTHER" id="PTHR47623:SF1">
    <property type="entry name" value="OS09G0287300 PROTEIN"/>
    <property type="match status" value="1"/>
</dbReference>
<reference evidence="1 2" key="1">
    <citation type="submission" date="2018-06" db="EMBL/GenBank/DDBJ databases">
        <title>Chryseolinea flavus sp. nov., a member of the phylum Bacteroidetes isolated from soil.</title>
        <authorList>
            <person name="Li Y."/>
            <person name="Wang J."/>
        </authorList>
    </citation>
    <scope>NUCLEOTIDE SEQUENCE [LARGE SCALE GENOMIC DNA]</scope>
    <source>
        <strain evidence="1 2">SDU1-6</strain>
    </source>
</reference>
<evidence type="ECO:0000313" key="2">
    <source>
        <dbReference type="Proteomes" id="UP000251889"/>
    </source>
</evidence>
<gene>
    <name evidence="1" type="ORF">DQQ10_18655</name>
</gene>
<dbReference type="PANTHER" id="PTHR47623">
    <property type="entry name" value="OS09G0287300 PROTEIN"/>
    <property type="match status" value="1"/>
</dbReference>
<dbReference type="Gene3D" id="3.40.50.1240">
    <property type="entry name" value="Phosphoglycerate mutase-like"/>
    <property type="match status" value="1"/>
</dbReference>
<organism evidence="1 2">
    <name type="scientific">Pseudochryseolinea flava</name>
    <dbReference type="NCBI Taxonomy" id="2059302"/>
    <lineage>
        <taxon>Bacteria</taxon>
        <taxon>Pseudomonadati</taxon>
        <taxon>Bacteroidota</taxon>
        <taxon>Cytophagia</taxon>
        <taxon>Cytophagales</taxon>
        <taxon>Fulvivirgaceae</taxon>
        <taxon>Pseudochryseolinea</taxon>
    </lineage>
</organism>